<gene>
    <name evidence="2" type="ORF">PIB30_086039</name>
</gene>
<sequence>MTAEPKETANRAVTPKLKKDQKTPTSARRSKQKKEDTKAAKEKNPEKGREERKAELNCTDFKDLLGKLKKIKSEIVMDGGIGVHLVKDNSKW</sequence>
<reference evidence="2 3" key="1">
    <citation type="journal article" date="2023" name="Plants (Basel)">
        <title>Bridging the Gap: Combining Genomics and Transcriptomics Approaches to Understand Stylosanthes scabra, an Orphan Legume from the Brazilian Caatinga.</title>
        <authorList>
            <person name="Ferreira-Neto J.R.C."/>
            <person name="da Silva M.D."/>
            <person name="Binneck E."/>
            <person name="de Melo N.F."/>
            <person name="da Silva R.H."/>
            <person name="de Melo A.L.T.M."/>
            <person name="Pandolfi V."/>
            <person name="Bustamante F.O."/>
            <person name="Brasileiro-Vidal A.C."/>
            <person name="Benko-Iseppon A.M."/>
        </authorList>
    </citation>
    <scope>NUCLEOTIDE SEQUENCE [LARGE SCALE GENOMIC DNA]</scope>
    <source>
        <tissue evidence="2">Leaves</tissue>
    </source>
</reference>
<evidence type="ECO:0000256" key="1">
    <source>
        <dbReference type="SAM" id="MobiDB-lite"/>
    </source>
</evidence>
<feature type="compositionally biased region" description="Basic and acidic residues" evidence="1">
    <location>
        <begin position="33"/>
        <end position="55"/>
    </location>
</feature>
<keyword evidence="3" id="KW-1185">Reference proteome</keyword>
<feature type="non-terminal residue" evidence="2">
    <location>
        <position position="92"/>
    </location>
</feature>
<dbReference type="EMBL" id="JASCZI010061873">
    <property type="protein sequence ID" value="MED6139674.1"/>
    <property type="molecule type" value="Genomic_DNA"/>
</dbReference>
<organism evidence="2 3">
    <name type="scientific">Stylosanthes scabra</name>
    <dbReference type="NCBI Taxonomy" id="79078"/>
    <lineage>
        <taxon>Eukaryota</taxon>
        <taxon>Viridiplantae</taxon>
        <taxon>Streptophyta</taxon>
        <taxon>Embryophyta</taxon>
        <taxon>Tracheophyta</taxon>
        <taxon>Spermatophyta</taxon>
        <taxon>Magnoliopsida</taxon>
        <taxon>eudicotyledons</taxon>
        <taxon>Gunneridae</taxon>
        <taxon>Pentapetalae</taxon>
        <taxon>rosids</taxon>
        <taxon>fabids</taxon>
        <taxon>Fabales</taxon>
        <taxon>Fabaceae</taxon>
        <taxon>Papilionoideae</taxon>
        <taxon>50 kb inversion clade</taxon>
        <taxon>dalbergioids sensu lato</taxon>
        <taxon>Dalbergieae</taxon>
        <taxon>Pterocarpus clade</taxon>
        <taxon>Stylosanthes</taxon>
    </lineage>
</organism>
<name>A0ABU6STA6_9FABA</name>
<protein>
    <submittedName>
        <fullName evidence="2">Uncharacterized protein</fullName>
    </submittedName>
</protein>
<accession>A0ABU6STA6</accession>
<feature type="region of interest" description="Disordered" evidence="1">
    <location>
        <begin position="1"/>
        <end position="55"/>
    </location>
</feature>
<dbReference type="Proteomes" id="UP001341840">
    <property type="component" value="Unassembled WGS sequence"/>
</dbReference>
<evidence type="ECO:0000313" key="2">
    <source>
        <dbReference type="EMBL" id="MED6139674.1"/>
    </source>
</evidence>
<comment type="caution">
    <text evidence="2">The sequence shown here is derived from an EMBL/GenBank/DDBJ whole genome shotgun (WGS) entry which is preliminary data.</text>
</comment>
<evidence type="ECO:0000313" key="3">
    <source>
        <dbReference type="Proteomes" id="UP001341840"/>
    </source>
</evidence>
<proteinExistence type="predicted"/>